<dbReference type="Proteomes" id="UP001153737">
    <property type="component" value="Chromosome 16"/>
</dbReference>
<evidence type="ECO:0000256" key="3">
    <source>
        <dbReference type="ARBA" id="ARBA00022737"/>
    </source>
</evidence>
<dbReference type="PROSITE" id="PS50157">
    <property type="entry name" value="ZINC_FINGER_C2H2_2"/>
    <property type="match status" value="9"/>
</dbReference>
<feature type="domain" description="C2H2-type" evidence="8">
    <location>
        <begin position="236"/>
        <end position="263"/>
    </location>
</feature>
<protein>
    <recommendedName>
        <fullName evidence="8">C2H2-type domain-containing protein</fullName>
    </recommendedName>
</protein>
<gene>
    <name evidence="9" type="ORF">PHAECO_LOCUS5102</name>
</gene>
<evidence type="ECO:0000256" key="7">
    <source>
        <dbReference type="PROSITE-ProRule" id="PRU00042"/>
    </source>
</evidence>
<dbReference type="FunFam" id="3.30.160.60:FF:000446">
    <property type="entry name" value="Zinc finger protein"/>
    <property type="match status" value="1"/>
</dbReference>
<evidence type="ECO:0000256" key="1">
    <source>
        <dbReference type="ARBA" id="ARBA00004123"/>
    </source>
</evidence>
<dbReference type="AlphaFoldDB" id="A0A9N9WZR6"/>
<dbReference type="InterPro" id="IPR036236">
    <property type="entry name" value="Znf_C2H2_sf"/>
</dbReference>
<dbReference type="PROSITE" id="PS00028">
    <property type="entry name" value="ZINC_FINGER_C2H2_1"/>
    <property type="match status" value="15"/>
</dbReference>
<dbReference type="GO" id="GO:0008270">
    <property type="term" value="F:zinc ion binding"/>
    <property type="evidence" value="ECO:0007669"/>
    <property type="project" value="UniProtKB-KW"/>
</dbReference>
<evidence type="ECO:0000313" key="10">
    <source>
        <dbReference type="Proteomes" id="UP001153737"/>
    </source>
</evidence>
<feature type="domain" description="C2H2-type" evidence="8">
    <location>
        <begin position="385"/>
        <end position="413"/>
    </location>
</feature>
<accession>A0A9N9WZR6</accession>
<name>A0A9N9WZR6_PHACE</name>
<feature type="domain" description="C2H2-type" evidence="8">
    <location>
        <begin position="201"/>
        <end position="229"/>
    </location>
</feature>
<evidence type="ECO:0000259" key="8">
    <source>
        <dbReference type="PROSITE" id="PS50157"/>
    </source>
</evidence>
<reference evidence="9" key="2">
    <citation type="submission" date="2022-10" db="EMBL/GenBank/DDBJ databases">
        <authorList>
            <consortium name="ENA_rothamsted_submissions"/>
            <consortium name="culmorum"/>
            <person name="King R."/>
        </authorList>
    </citation>
    <scope>NUCLEOTIDE SEQUENCE</scope>
</reference>
<comment type="subcellular location">
    <subcellularLocation>
        <location evidence="1">Nucleus</location>
    </subcellularLocation>
</comment>
<dbReference type="PANTHER" id="PTHR24376">
    <property type="entry name" value="ZINC FINGER PROTEIN"/>
    <property type="match status" value="1"/>
</dbReference>
<evidence type="ECO:0000256" key="6">
    <source>
        <dbReference type="ARBA" id="ARBA00023242"/>
    </source>
</evidence>
<dbReference type="Pfam" id="PF00096">
    <property type="entry name" value="zf-C2H2"/>
    <property type="match status" value="1"/>
</dbReference>
<dbReference type="Gene3D" id="3.30.160.60">
    <property type="entry name" value="Classic Zinc Finger"/>
    <property type="match status" value="7"/>
</dbReference>
<keyword evidence="10" id="KW-1185">Reference proteome</keyword>
<proteinExistence type="predicted"/>
<evidence type="ECO:0000313" key="9">
    <source>
        <dbReference type="EMBL" id="CAG9817911.1"/>
    </source>
</evidence>
<dbReference type="InterPro" id="IPR013087">
    <property type="entry name" value="Znf_C2H2_type"/>
</dbReference>
<dbReference type="GO" id="GO:0005634">
    <property type="term" value="C:nucleus"/>
    <property type="evidence" value="ECO:0007669"/>
    <property type="project" value="UniProtKB-SubCell"/>
</dbReference>
<dbReference type="PANTHER" id="PTHR24376:SF235">
    <property type="entry name" value="C2H2-TYPE DOMAIN-CONTAINING PROTEIN"/>
    <property type="match status" value="1"/>
</dbReference>
<feature type="domain" description="C2H2-type" evidence="8">
    <location>
        <begin position="144"/>
        <end position="171"/>
    </location>
</feature>
<evidence type="ECO:0000256" key="4">
    <source>
        <dbReference type="ARBA" id="ARBA00022771"/>
    </source>
</evidence>
<feature type="domain" description="C2H2-type" evidence="8">
    <location>
        <begin position="116"/>
        <end position="143"/>
    </location>
</feature>
<reference evidence="9" key="1">
    <citation type="submission" date="2022-01" db="EMBL/GenBank/DDBJ databases">
        <authorList>
            <person name="King R."/>
        </authorList>
    </citation>
    <scope>NUCLEOTIDE SEQUENCE</scope>
</reference>
<feature type="domain" description="C2H2-type" evidence="8">
    <location>
        <begin position="588"/>
        <end position="613"/>
    </location>
</feature>
<keyword evidence="2" id="KW-0479">Metal-binding</keyword>
<dbReference type="OrthoDB" id="6757281at2759"/>
<feature type="domain" description="C2H2-type" evidence="8">
    <location>
        <begin position="303"/>
        <end position="330"/>
    </location>
</feature>
<sequence>MENSIKIEDESKPCSIKLEIKQEVDDVPDFVNLKDYAGNFGSDQNKNSRKEYNLHHCVTCLNKYRKADYLKIHEAVHDEKRLCPVCATSFTQKRKFISHINDHIRSKMKEDKEKECVCTYCQKKFGTRRRLLLHIRVHTGERPHKCEVCGELFKVLGALKSHLVTHTRIKDYVCDICEGKYTTNSSLNRHMKRTHKTLNTFDCKECGTQFSCMRALKNHRKKEHSVKEIVSAKFKRECHNCSLVFKNRDEFEEHKKRHCNKNLTYECLLCGDVLMNLSDYSDHKREHMQYSKEEYEDKTSQLFSCKFCPKSFKTIQNVFRHLHVHMEKTDQCHLCYDYYSQYGLKKHLIRCHKALQCKVCLQFELGKHKLYRHYQKYHAKVVKKFTCKICEGQYMTKKALFIHHRIIHDKNKYIQCELCGGKFFSMKDLGRHMTSNHLINNTYHCPLCDVTFKNRKEILRHNSQHSRIKTGINASKSVNRFKKSHMSKNYWTVSKNTPIKCPKCNKTLTTLNCYKLHNKFCENKIKIEKSKLKCKICSRILCNTFSYKNHLKRHSNLLLKCNYCNAACKSIVDLRKHRQTFHQEVTLYWCNLCDYNFKKSNEWARHQMTHFRR</sequence>
<evidence type="ECO:0000256" key="2">
    <source>
        <dbReference type="ARBA" id="ARBA00022723"/>
    </source>
</evidence>
<dbReference type="SMART" id="SM00355">
    <property type="entry name" value="ZnF_C2H2"/>
    <property type="match status" value="17"/>
</dbReference>
<organism evidence="9 10">
    <name type="scientific">Phaedon cochleariae</name>
    <name type="common">Mustard beetle</name>
    <dbReference type="NCBI Taxonomy" id="80249"/>
    <lineage>
        <taxon>Eukaryota</taxon>
        <taxon>Metazoa</taxon>
        <taxon>Ecdysozoa</taxon>
        <taxon>Arthropoda</taxon>
        <taxon>Hexapoda</taxon>
        <taxon>Insecta</taxon>
        <taxon>Pterygota</taxon>
        <taxon>Neoptera</taxon>
        <taxon>Endopterygota</taxon>
        <taxon>Coleoptera</taxon>
        <taxon>Polyphaga</taxon>
        <taxon>Cucujiformia</taxon>
        <taxon>Chrysomeloidea</taxon>
        <taxon>Chrysomelidae</taxon>
        <taxon>Chrysomelinae</taxon>
        <taxon>Chrysomelini</taxon>
        <taxon>Phaedon</taxon>
    </lineage>
</organism>
<feature type="domain" description="C2H2-type" evidence="8">
    <location>
        <begin position="443"/>
        <end position="470"/>
    </location>
</feature>
<evidence type="ECO:0000256" key="5">
    <source>
        <dbReference type="ARBA" id="ARBA00022833"/>
    </source>
</evidence>
<dbReference type="SUPFAM" id="SSF57667">
    <property type="entry name" value="beta-beta-alpha zinc fingers"/>
    <property type="match status" value="5"/>
</dbReference>
<dbReference type="GO" id="GO:0001228">
    <property type="term" value="F:DNA-binding transcription activator activity, RNA polymerase II-specific"/>
    <property type="evidence" value="ECO:0007669"/>
    <property type="project" value="TreeGrafter"/>
</dbReference>
<keyword evidence="5" id="KW-0862">Zinc</keyword>
<dbReference type="GO" id="GO:0000978">
    <property type="term" value="F:RNA polymerase II cis-regulatory region sequence-specific DNA binding"/>
    <property type="evidence" value="ECO:0007669"/>
    <property type="project" value="TreeGrafter"/>
</dbReference>
<feature type="domain" description="C2H2-type" evidence="8">
    <location>
        <begin position="172"/>
        <end position="200"/>
    </location>
</feature>
<dbReference type="EMBL" id="OU896722">
    <property type="protein sequence ID" value="CAG9817911.1"/>
    <property type="molecule type" value="Genomic_DNA"/>
</dbReference>
<keyword evidence="4 7" id="KW-0863">Zinc-finger</keyword>
<keyword evidence="3" id="KW-0677">Repeat</keyword>
<keyword evidence="6" id="KW-0539">Nucleus</keyword>